<dbReference type="PROSITE" id="PS50404">
    <property type="entry name" value="GST_NTER"/>
    <property type="match status" value="1"/>
</dbReference>
<proteinExistence type="inferred from homology"/>
<feature type="domain" description="GST C-terminal" evidence="5">
    <location>
        <begin position="86"/>
        <end position="207"/>
    </location>
</feature>
<comment type="caution">
    <text evidence="6">The sequence shown here is derived from an EMBL/GenBank/DDBJ whole genome shotgun (WGS) entry which is preliminary data.</text>
</comment>
<accession>A0A1R0F6X1</accession>
<evidence type="ECO:0000259" key="4">
    <source>
        <dbReference type="PROSITE" id="PS50404"/>
    </source>
</evidence>
<gene>
    <name evidence="6" type="ORF">PEB0149_001180</name>
</gene>
<dbReference type="InterPro" id="IPR036282">
    <property type="entry name" value="Glutathione-S-Trfase_C_sf"/>
</dbReference>
<protein>
    <submittedName>
        <fullName evidence="6">Glutathione S-transferase</fullName>
        <ecNumber evidence="6">2.5.1.18</ecNumber>
    </submittedName>
</protein>
<feature type="domain" description="GST N-terminal" evidence="4">
    <location>
        <begin position="1"/>
        <end position="81"/>
    </location>
</feature>
<dbReference type="AlphaFoldDB" id="A0A1R0F6X1"/>
<organism evidence="6 7">
    <name type="scientific">Bartonella apis</name>
    <dbReference type="NCBI Taxonomy" id="1686310"/>
    <lineage>
        <taxon>Bacteria</taxon>
        <taxon>Pseudomonadati</taxon>
        <taxon>Pseudomonadota</taxon>
        <taxon>Alphaproteobacteria</taxon>
        <taxon>Hyphomicrobiales</taxon>
        <taxon>Bartonellaceae</taxon>
        <taxon>Bartonella</taxon>
    </lineage>
</organism>
<dbReference type="FunFam" id="3.40.30.10:FF:000039">
    <property type="entry name" value="Glutathione S-transferase domain"/>
    <property type="match status" value="1"/>
</dbReference>
<dbReference type="OrthoDB" id="9810080at2"/>
<dbReference type="RefSeq" id="WP_075870554.1">
    <property type="nucleotide sequence ID" value="NZ_CALYQA010000008.1"/>
</dbReference>
<keyword evidence="2 6" id="KW-0808">Transferase</keyword>
<dbReference type="EC" id="2.5.1.18" evidence="6"/>
<dbReference type="Proteomes" id="UP000187344">
    <property type="component" value="Unassembled WGS sequence"/>
</dbReference>
<dbReference type="Gene3D" id="1.20.1050.10">
    <property type="match status" value="1"/>
</dbReference>
<dbReference type="CDD" id="cd03047">
    <property type="entry name" value="GST_N_2"/>
    <property type="match status" value="1"/>
</dbReference>
<dbReference type="EMBL" id="LXYT01000003">
    <property type="protein sequence ID" value="OLY42711.1"/>
    <property type="molecule type" value="Genomic_DNA"/>
</dbReference>
<evidence type="ECO:0000313" key="7">
    <source>
        <dbReference type="Proteomes" id="UP000187344"/>
    </source>
</evidence>
<reference evidence="6 7" key="1">
    <citation type="submission" date="2016-12" db="EMBL/GenBank/DDBJ databases">
        <title>Comparative genomics of Bartonella apis.</title>
        <authorList>
            <person name="Engel P."/>
        </authorList>
    </citation>
    <scope>NUCLEOTIDE SEQUENCE [LARGE SCALE GENOMIC DNA]</scope>
    <source>
        <strain evidence="6 7">PEB0149</strain>
    </source>
</reference>
<dbReference type="InterPro" id="IPR040079">
    <property type="entry name" value="Glutathione_S-Trfase"/>
</dbReference>
<dbReference type="SFLD" id="SFLDS00019">
    <property type="entry name" value="Glutathione_Transferase_(cytos"/>
    <property type="match status" value="1"/>
</dbReference>
<comment type="similarity">
    <text evidence="1 3">Belongs to the GST superfamily.</text>
</comment>
<dbReference type="InterPro" id="IPR004046">
    <property type="entry name" value="GST_C"/>
</dbReference>
<dbReference type="GeneID" id="92992668"/>
<evidence type="ECO:0000256" key="3">
    <source>
        <dbReference type="RuleBase" id="RU003494"/>
    </source>
</evidence>
<dbReference type="PANTHER" id="PTHR44051">
    <property type="entry name" value="GLUTATHIONE S-TRANSFERASE-RELATED"/>
    <property type="match status" value="1"/>
</dbReference>
<sequence length="207" mass="23614">MLVLWGRPTSSNVKKVLWTLEEIGLDYQFIKAGGPYGGLDTPEFLALNPNGLVPTIKDDDLVLWESNTIVRYLAARYGKGVLWIEDCGKRAAAEKWMDWTMATLFNPFVDLLMNVVRLAPEKRDQQKVTDSVEKFEKGLSIMDGELKKQPFLSGENLGIGDIIPGVFVYYYYAMELPRKNKFSNVEAWYQKLQARPGYKKHVMVPIS</sequence>
<dbReference type="PROSITE" id="PS50405">
    <property type="entry name" value="GST_CTER"/>
    <property type="match status" value="1"/>
</dbReference>
<evidence type="ECO:0000313" key="6">
    <source>
        <dbReference type="EMBL" id="OLY42711.1"/>
    </source>
</evidence>
<dbReference type="SFLD" id="SFLDG01150">
    <property type="entry name" value="Main.1:_Beta-like"/>
    <property type="match status" value="1"/>
</dbReference>
<evidence type="ECO:0000259" key="5">
    <source>
        <dbReference type="PROSITE" id="PS50405"/>
    </source>
</evidence>
<dbReference type="InterPro" id="IPR010987">
    <property type="entry name" value="Glutathione-S-Trfase_C-like"/>
</dbReference>
<dbReference type="Pfam" id="PF00043">
    <property type="entry name" value="GST_C"/>
    <property type="match status" value="1"/>
</dbReference>
<dbReference type="SUPFAM" id="SSF47616">
    <property type="entry name" value="GST C-terminal domain-like"/>
    <property type="match status" value="1"/>
</dbReference>
<dbReference type="InterPro" id="IPR036249">
    <property type="entry name" value="Thioredoxin-like_sf"/>
</dbReference>
<keyword evidence="7" id="KW-1185">Reference proteome</keyword>
<dbReference type="InterPro" id="IPR004045">
    <property type="entry name" value="Glutathione_S-Trfase_N"/>
</dbReference>
<dbReference type="PANTHER" id="PTHR44051:SF19">
    <property type="entry name" value="DISULFIDE-BOND OXIDOREDUCTASE YFCG"/>
    <property type="match status" value="1"/>
</dbReference>
<evidence type="ECO:0000256" key="1">
    <source>
        <dbReference type="ARBA" id="ARBA00007409"/>
    </source>
</evidence>
<evidence type="ECO:0000256" key="2">
    <source>
        <dbReference type="ARBA" id="ARBA00022679"/>
    </source>
</evidence>
<name>A0A1R0F6X1_9HYPH</name>
<dbReference type="Gene3D" id="3.40.30.10">
    <property type="entry name" value="Glutaredoxin"/>
    <property type="match status" value="1"/>
</dbReference>
<dbReference type="GO" id="GO:0004364">
    <property type="term" value="F:glutathione transferase activity"/>
    <property type="evidence" value="ECO:0007669"/>
    <property type="project" value="UniProtKB-EC"/>
</dbReference>
<dbReference type="SFLD" id="SFLDG00358">
    <property type="entry name" value="Main_(cytGST)"/>
    <property type="match status" value="1"/>
</dbReference>
<dbReference type="SUPFAM" id="SSF52833">
    <property type="entry name" value="Thioredoxin-like"/>
    <property type="match status" value="1"/>
</dbReference>
<dbReference type="Pfam" id="PF02798">
    <property type="entry name" value="GST_N"/>
    <property type="match status" value="1"/>
</dbReference>